<accession>A0ABX2T3A4</accession>
<dbReference type="EMBL" id="JABFDB010000001">
    <property type="protein sequence ID" value="NYZ18779.1"/>
    <property type="molecule type" value="Genomic_DNA"/>
</dbReference>
<dbReference type="RefSeq" id="WP_180280495.1">
    <property type="nucleotide sequence ID" value="NZ_JABFDB010000001.1"/>
</dbReference>
<gene>
    <name evidence="1" type="ORF">HND93_03575</name>
</gene>
<sequence length="104" mass="12368">MITRSWKNIAEFGNPLREKAFPRQADDGDAALGNIWQAEDYACYAAQFICVYLDALYKGPEWKEFHYRKLYTVLHQYLRISDPGTMHRLVRRIMRLRAEGKLNW</sequence>
<evidence type="ECO:0000313" key="1">
    <source>
        <dbReference type="EMBL" id="NYZ18779.1"/>
    </source>
</evidence>
<reference evidence="1 2" key="1">
    <citation type="submission" date="2020-05" db="EMBL/GenBank/DDBJ databases">
        <title>Azospirillum oleiclasticum sp. nov, a nitrogen-fixing and heavy crude oil-emulsifying bacterium isolated from the crude oil of Yumen Oilfield.</title>
        <authorList>
            <person name="Wu D."/>
            <person name="Cai M."/>
            <person name="Zhang X."/>
        </authorList>
    </citation>
    <scope>NUCLEOTIDE SEQUENCE [LARGE SCALE GENOMIC DNA]</scope>
    <source>
        <strain evidence="1 2">ROY-1-1-2</strain>
    </source>
</reference>
<protein>
    <submittedName>
        <fullName evidence="1">Uncharacterized protein</fullName>
    </submittedName>
</protein>
<comment type="caution">
    <text evidence="1">The sequence shown here is derived from an EMBL/GenBank/DDBJ whole genome shotgun (WGS) entry which is preliminary data.</text>
</comment>
<organism evidence="1 2">
    <name type="scientific">Azospirillum oleiclasticum</name>
    <dbReference type="NCBI Taxonomy" id="2735135"/>
    <lineage>
        <taxon>Bacteria</taxon>
        <taxon>Pseudomonadati</taxon>
        <taxon>Pseudomonadota</taxon>
        <taxon>Alphaproteobacteria</taxon>
        <taxon>Rhodospirillales</taxon>
        <taxon>Azospirillaceae</taxon>
        <taxon>Azospirillum</taxon>
    </lineage>
</organism>
<name>A0ABX2T3A4_9PROT</name>
<evidence type="ECO:0000313" key="2">
    <source>
        <dbReference type="Proteomes" id="UP000584642"/>
    </source>
</evidence>
<dbReference type="Proteomes" id="UP000584642">
    <property type="component" value="Unassembled WGS sequence"/>
</dbReference>
<keyword evidence="2" id="KW-1185">Reference proteome</keyword>
<proteinExistence type="predicted"/>